<gene>
    <name evidence="2" type="ORF">DZC73_05670</name>
</gene>
<reference evidence="2 3" key="2">
    <citation type="submission" date="2018-12" db="EMBL/GenBank/DDBJ databases">
        <title>Rhizobacter gummiphilus sp. nov., a rubber-degrading bacterium isolated from the soil of a botanical garden in Japan.</title>
        <authorList>
            <person name="Shunsuke S.S."/>
        </authorList>
    </citation>
    <scope>NUCLEOTIDE SEQUENCE [LARGE SCALE GENOMIC DNA]</scope>
    <source>
        <strain evidence="2 3">S-16</strain>
    </source>
</reference>
<dbReference type="SMART" id="SM00671">
    <property type="entry name" value="SEL1"/>
    <property type="match status" value="4"/>
</dbReference>
<dbReference type="InterPro" id="IPR006597">
    <property type="entry name" value="Sel1-like"/>
</dbReference>
<reference evidence="2 3" key="1">
    <citation type="submission" date="2018-08" db="EMBL/GenBank/DDBJ databases">
        <authorList>
            <person name="Khan S.A."/>
            <person name="Jeon C.O."/>
            <person name="Chun B.H."/>
            <person name="Jeong S.E."/>
        </authorList>
    </citation>
    <scope>NUCLEOTIDE SEQUENCE [LARGE SCALE GENOMIC DNA]</scope>
    <source>
        <strain evidence="2 3">S-16</strain>
    </source>
</reference>
<dbReference type="Pfam" id="PF08238">
    <property type="entry name" value="Sel1"/>
    <property type="match status" value="4"/>
</dbReference>
<dbReference type="PANTHER" id="PTHR43628">
    <property type="entry name" value="ACTIVATOR OF C KINASE PROTEIN 1-RELATED"/>
    <property type="match status" value="1"/>
</dbReference>
<evidence type="ECO:0000313" key="3">
    <source>
        <dbReference type="Proteomes" id="UP000267464"/>
    </source>
</evidence>
<organism evidence="2 3">
    <name type="scientific">Piscinibacter terrae</name>
    <dbReference type="NCBI Taxonomy" id="2496871"/>
    <lineage>
        <taxon>Bacteria</taxon>
        <taxon>Pseudomonadati</taxon>
        <taxon>Pseudomonadota</taxon>
        <taxon>Betaproteobacteria</taxon>
        <taxon>Burkholderiales</taxon>
        <taxon>Sphaerotilaceae</taxon>
        <taxon>Piscinibacter</taxon>
    </lineage>
</organism>
<dbReference type="Gene3D" id="1.25.40.10">
    <property type="entry name" value="Tetratricopeptide repeat domain"/>
    <property type="match status" value="1"/>
</dbReference>
<dbReference type="AlphaFoldDB" id="A0A3N7HVZ0"/>
<dbReference type="PANTHER" id="PTHR43628:SF1">
    <property type="entry name" value="CHITIN SYNTHASE REGULATORY FACTOR 2-RELATED"/>
    <property type="match status" value="1"/>
</dbReference>
<feature type="chain" id="PRO_5018299609" evidence="1">
    <location>
        <begin position="22"/>
        <end position="172"/>
    </location>
</feature>
<keyword evidence="3" id="KW-1185">Reference proteome</keyword>
<keyword evidence="1" id="KW-0732">Signal</keyword>
<name>A0A3N7HVZ0_9BURK</name>
<dbReference type="RefSeq" id="WP_124539181.1">
    <property type="nucleotide sequence ID" value="NZ_QUSW01000001.1"/>
</dbReference>
<dbReference type="InterPro" id="IPR011990">
    <property type="entry name" value="TPR-like_helical_dom_sf"/>
</dbReference>
<proteinExistence type="predicted"/>
<dbReference type="InterPro" id="IPR052945">
    <property type="entry name" value="Mitotic_Regulator"/>
</dbReference>
<dbReference type="OrthoDB" id="5365194at2"/>
<feature type="signal peptide" evidence="1">
    <location>
        <begin position="1"/>
        <end position="21"/>
    </location>
</feature>
<dbReference type="EMBL" id="QUSW01000001">
    <property type="protein sequence ID" value="RQP26494.1"/>
    <property type="molecule type" value="Genomic_DNA"/>
</dbReference>
<evidence type="ECO:0000313" key="2">
    <source>
        <dbReference type="EMBL" id="RQP26494.1"/>
    </source>
</evidence>
<sequence length="172" mass="18327">MKRFAGLLVLGLLAGCGPDVAMELAAGKALLANAAQQPADALAAREHLQRAAEHGSAAAAFHLGLLHRRGAAGLKGDAVEARRWLRLSAEKGLADAQFMLGQMVAHGEGGPADVLQARQWFERAAEQEHPEANFELAMAYRRGDLGVQPDAAAADRYLMEAEHALKHPRTLP</sequence>
<comment type="caution">
    <text evidence="2">The sequence shown here is derived from an EMBL/GenBank/DDBJ whole genome shotgun (WGS) entry which is preliminary data.</text>
</comment>
<evidence type="ECO:0000256" key="1">
    <source>
        <dbReference type="SAM" id="SignalP"/>
    </source>
</evidence>
<protein>
    <submittedName>
        <fullName evidence="2">Sel1 repeat family protein</fullName>
    </submittedName>
</protein>
<accession>A0A3N7HVZ0</accession>
<dbReference type="Proteomes" id="UP000267464">
    <property type="component" value="Unassembled WGS sequence"/>
</dbReference>
<dbReference type="SUPFAM" id="SSF81901">
    <property type="entry name" value="HCP-like"/>
    <property type="match status" value="1"/>
</dbReference>
<dbReference type="PROSITE" id="PS51257">
    <property type="entry name" value="PROKAR_LIPOPROTEIN"/>
    <property type="match status" value="1"/>
</dbReference>